<evidence type="ECO:0000256" key="1">
    <source>
        <dbReference type="SAM" id="MobiDB-lite"/>
    </source>
</evidence>
<feature type="compositionally biased region" description="Basic residues" evidence="1">
    <location>
        <begin position="156"/>
        <end position="176"/>
    </location>
</feature>
<dbReference type="KEGG" id="mpa:MAP_3722"/>
<dbReference type="Proteomes" id="UP000000580">
    <property type="component" value="Chromosome"/>
</dbReference>
<evidence type="ECO:0000313" key="2">
    <source>
        <dbReference type="EMBL" id="AAS06272.1"/>
    </source>
</evidence>
<feature type="compositionally biased region" description="Basic residues" evidence="1">
    <location>
        <begin position="98"/>
        <end position="113"/>
    </location>
</feature>
<feature type="compositionally biased region" description="Basic and acidic residues" evidence="1">
    <location>
        <begin position="223"/>
        <end position="233"/>
    </location>
</feature>
<feature type="region of interest" description="Disordered" evidence="1">
    <location>
        <begin position="1"/>
        <end position="354"/>
    </location>
</feature>
<evidence type="ECO:0000313" key="3">
    <source>
        <dbReference type="Proteomes" id="UP000000580"/>
    </source>
</evidence>
<gene>
    <name evidence="2" type="ordered locus">MAP_3722</name>
</gene>
<dbReference type="EMBL" id="AE016958">
    <property type="protein sequence ID" value="AAS06272.1"/>
    <property type="molecule type" value="Genomic_DNA"/>
</dbReference>
<organism evidence="2 3">
    <name type="scientific">Mycolicibacterium paratuberculosis (strain ATCC BAA-968 / K-10)</name>
    <name type="common">Mycobacterium paratuberculosis</name>
    <dbReference type="NCBI Taxonomy" id="262316"/>
    <lineage>
        <taxon>Bacteria</taxon>
        <taxon>Bacillati</taxon>
        <taxon>Actinomycetota</taxon>
        <taxon>Actinomycetes</taxon>
        <taxon>Mycobacteriales</taxon>
        <taxon>Mycobacteriaceae</taxon>
        <taxon>Mycobacterium</taxon>
        <taxon>Mycobacterium avium complex (MAC)</taxon>
    </lineage>
</organism>
<feature type="compositionally biased region" description="Low complexity" evidence="1">
    <location>
        <begin position="87"/>
        <end position="97"/>
    </location>
</feature>
<reference evidence="2 3" key="1">
    <citation type="journal article" date="2005" name="Proc. Natl. Acad. Sci. U.S.A.">
        <title>The complete genome sequence of Mycobacterium avium subspecies paratuberculosis.</title>
        <authorList>
            <person name="Li L."/>
            <person name="Bannantine J.P."/>
            <person name="Zhang Q."/>
            <person name="Amonsin A."/>
            <person name="May B.J."/>
            <person name="Alt D."/>
            <person name="Banerji N."/>
            <person name="Kanjilal S."/>
            <person name="Kapur V."/>
        </authorList>
    </citation>
    <scope>NUCLEOTIDE SEQUENCE [LARGE SCALE GENOMIC DNA]</scope>
    <source>
        <strain evidence="3">ATCC BAA-968 / K-10</strain>
    </source>
</reference>
<feature type="compositionally biased region" description="Basic residues" evidence="1">
    <location>
        <begin position="194"/>
        <end position="222"/>
    </location>
</feature>
<feature type="compositionally biased region" description="Low complexity" evidence="1">
    <location>
        <begin position="239"/>
        <end position="258"/>
    </location>
</feature>
<dbReference type="AlphaFoldDB" id="Q73TJ6"/>
<feature type="compositionally biased region" description="Basic residues" evidence="1">
    <location>
        <begin position="56"/>
        <end position="69"/>
    </location>
</feature>
<feature type="compositionally biased region" description="Low complexity" evidence="1">
    <location>
        <begin position="322"/>
        <end position="335"/>
    </location>
</feature>
<keyword evidence="3" id="KW-1185">Reference proteome</keyword>
<proteinExistence type="predicted"/>
<feature type="compositionally biased region" description="Basic and acidic residues" evidence="1">
    <location>
        <begin position="304"/>
        <end position="320"/>
    </location>
</feature>
<name>Q73TJ6_MYCPA</name>
<sequence>MLPLGDRRAAAGARGHRRVARRADPQAAGRRARARMALGDAPADRRRRGGEPGHHALPHRWRRAVRGPGRRGSGTRRPDPLARRGRSAALASPARGRAPNRARRARCRPRRRCRGPDAPAGPRRHRVRRPATREAARAAGRARRPHCPADGDDLRQRRRLGRARNRLGRHQQRAARRVGGPPRPAGGAGGPRRLGQHRHARQRARPKRHARQRGHERRRHAGVRGDHHGPARDPRRHQAGAGSPSRRARRAVGAAAPRPADPEAGVSAVAQRGHRRRGDRGVVQSRRARPGRQPAGRHGRRLLRHEVGVPGRDRRDDAPHQRGPGVAVGAGPRPGLHLGPRLRIGPPQFERGSATSAFQDAERLLAGRHNGLAHGLPRVRR</sequence>
<feature type="compositionally biased region" description="Low complexity" evidence="1">
    <location>
        <begin position="25"/>
        <end position="41"/>
    </location>
</feature>
<feature type="compositionally biased region" description="Basic residues" evidence="1">
    <location>
        <begin position="286"/>
        <end position="303"/>
    </location>
</feature>
<protein>
    <submittedName>
        <fullName evidence="2">Uncharacterized protein</fullName>
    </submittedName>
</protein>
<dbReference type="HOGENOM" id="CLU_725264_0_0_11"/>
<accession>Q73TJ6</accession>